<dbReference type="PANTHER" id="PTHR32525:SF1">
    <property type="entry name" value="DOMAIN OF UNKNOWN FUNCTION WSN DOMAIN-CONTAINING PROTEIN-RELATED"/>
    <property type="match status" value="1"/>
</dbReference>
<proteinExistence type="predicted"/>
<dbReference type="PANTHER" id="PTHR32525">
    <property type="entry name" value="PROTEIN-TYROSINE-PHOSPHATASE"/>
    <property type="match status" value="1"/>
</dbReference>
<keyword evidence="1" id="KW-0732">Signal</keyword>
<evidence type="ECO:0000256" key="1">
    <source>
        <dbReference type="SAM" id="SignalP"/>
    </source>
</evidence>
<sequence>MKLRPMSSLLVTTLIFSGIQAFGHDPTNAIQNGQSDNDYFLDPMVSDYDPSNELPRILDYPSPKLSDSIAAHNDSLASSLDFHRFSNSPGNPKTRAASANSQEFLDHVNIIARIANGISLQSGLMNDKINIEDVAGELLNFGDVSVSTIAKFNPEAVMKFATKLKEISNVLDSSIIAQEQQVLDLVGLLKSSRTIGDLKNLPGKHAYFSYLKELKTFDYYSLTRPGNYLDTALGKIKSIEFLNKTNFENKPIFIVRDFYGLSLFLKNIIKTIEPFKKSLQTLRDSELMHGSTVISPLRKITNLIYLRREYKTRIHDEKIAKSNMIKIAMLSADANFSIQDIATLNSLARSRSDPLFQPRKVTEGFPNGVSDVNQLTKDVRNPWIGKIIGIDRPFFSLITGLHALFQMNDKLTDLDEKIAALSTPTLSETLSNIETFQEELSKIDQTVANVTETIWNGLNDCNRLNRFMGESDFKDIKEVIEAVTTLTEISQFELPELDLVVLNATIERFVGSLGFSDLSNESQSMTELPTVMEKLEKSKDLEKINQTLSDLSVIFEGSRVSQLGQKVGAVLTKEDNLYDSDFDREMVFYDCVEKTKGAEKVAQAISAVRKLRALKDDGFKAVESAISAISSVSEGLSNLGSLTADMKKNPDVTTTNLNRFPNSESQSKVIGQSAATLRLVRDLKEMDSEISHLKNVDYTVKMGIAKVYDQADRDDSTSQWGDHKSDMEVLDQTLSGIMSFESSLDVSKAKTLEEFSNPLKNLGSIPDVKINLLEKSKVLGFLMSQPQIDITIKSDLERAKQTLDKLASLDLGFAAHQSEFQKAPDAFKALQDFLVEFFNVKPKTFHRHRKIPFGIGRDRQSM</sequence>
<dbReference type="AlphaFoldDB" id="A0A2G5UCT1"/>
<protein>
    <recommendedName>
        <fullName evidence="2">Domain of unknown function WSN domain-containing protein</fullName>
    </recommendedName>
</protein>
<comment type="caution">
    <text evidence="3">The sequence shown here is derived from an EMBL/GenBank/DDBJ whole genome shotgun (WGS) entry which is preliminary data.</text>
</comment>
<reference evidence="4" key="1">
    <citation type="submission" date="2017-10" db="EMBL/GenBank/DDBJ databases">
        <title>Rapid genome shrinkage in a self-fertile nematode reveals novel sperm competition proteins.</title>
        <authorList>
            <person name="Yin D."/>
            <person name="Schwarz E.M."/>
            <person name="Thomas C.G."/>
            <person name="Felde R.L."/>
            <person name="Korf I.F."/>
            <person name="Cutter A.D."/>
            <person name="Schartner C.M."/>
            <person name="Ralston E.J."/>
            <person name="Meyer B.J."/>
            <person name="Haag E.S."/>
        </authorList>
    </citation>
    <scope>NUCLEOTIDE SEQUENCE [LARGE SCALE GENOMIC DNA]</scope>
    <source>
        <strain evidence="4">JU1422</strain>
    </source>
</reference>
<dbReference type="STRING" id="1611254.A0A2G5UCT1"/>
<feature type="signal peptide" evidence="1">
    <location>
        <begin position="1"/>
        <end position="21"/>
    </location>
</feature>
<organism evidence="3 4">
    <name type="scientific">Caenorhabditis nigoni</name>
    <dbReference type="NCBI Taxonomy" id="1611254"/>
    <lineage>
        <taxon>Eukaryota</taxon>
        <taxon>Metazoa</taxon>
        <taxon>Ecdysozoa</taxon>
        <taxon>Nematoda</taxon>
        <taxon>Chromadorea</taxon>
        <taxon>Rhabditida</taxon>
        <taxon>Rhabditina</taxon>
        <taxon>Rhabditomorpha</taxon>
        <taxon>Rhabditoidea</taxon>
        <taxon>Rhabditidae</taxon>
        <taxon>Peloderinae</taxon>
        <taxon>Caenorhabditis</taxon>
    </lineage>
</organism>
<dbReference type="EMBL" id="PDUG01000004">
    <property type="protein sequence ID" value="PIC37324.1"/>
    <property type="molecule type" value="Genomic_DNA"/>
</dbReference>
<dbReference type="Pfam" id="PF02206">
    <property type="entry name" value="WSN"/>
    <property type="match status" value="1"/>
</dbReference>
<evidence type="ECO:0000313" key="4">
    <source>
        <dbReference type="Proteomes" id="UP000230233"/>
    </source>
</evidence>
<evidence type="ECO:0000259" key="2">
    <source>
        <dbReference type="SMART" id="SM00453"/>
    </source>
</evidence>
<name>A0A2G5UCT1_9PELO</name>
<dbReference type="InterPro" id="IPR003125">
    <property type="entry name" value="WSN"/>
</dbReference>
<keyword evidence="4" id="KW-1185">Reference proteome</keyword>
<dbReference type="SMART" id="SM00453">
    <property type="entry name" value="WSN"/>
    <property type="match status" value="1"/>
</dbReference>
<evidence type="ECO:0000313" key="3">
    <source>
        <dbReference type="EMBL" id="PIC37324.1"/>
    </source>
</evidence>
<gene>
    <name evidence="3" type="primary">Cnig_chr_IV.g15989</name>
    <name evidence="3" type="ORF">B9Z55_015989</name>
</gene>
<accession>A0A2G5UCT1</accession>
<dbReference type="Proteomes" id="UP000230233">
    <property type="component" value="Chromosome IV"/>
</dbReference>
<dbReference type="OrthoDB" id="5909416at2759"/>
<feature type="domain" description="Domain of unknown function WSN" evidence="2">
    <location>
        <begin position="99"/>
        <end position="167"/>
    </location>
</feature>
<feature type="chain" id="PRO_5013794748" description="Domain of unknown function WSN domain-containing protein" evidence="1">
    <location>
        <begin position="22"/>
        <end position="862"/>
    </location>
</feature>